<evidence type="ECO:0000313" key="2">
    <source>
        <dbReference type="EMBL" id="CEK55705.1"/>
    </source>
</evidence>
<feature type="non-terminal residue" evidence="2">
    <location>
        <position position="1"/>
    </location>
</feature>
<feature type="domain" description="RNA-binding protein RO60 vWA" evidence="1">
    <location>
        <begin position="2"/>
        <end position="131"/>
    </location>
</feature>
<dbReference type="InterPro" id="IPR036465">
    <property type="entry name" value="vWFA_dom_sf"/>
</dbReference>
<dbReference type="EMBL" id="HACG01008840">
    <property type="protein sequence ID" value="CEK55705.1"/>
    <property type="molecule type" value="Transcribed_RNA"/>
</dbReference>
<sequence>DKSVHVVYFHKTVSVLSLNPKMPMTGIIEKIVRHTKEPDNANFDLSEPLIWAALNKKCFDNILIMSYKKVVSSPEAFHNALKDYRTKLSLPSTKLAFIGLSDNTTIGNKLDLHTLEICGFNESVPPLIYNFFSGNMDFS</sequence>
<dbReference type="Gene3D" id="3.40.50.410">
    <property type="entry name" value="von Willebrand factor, type A domain"/>
    <property type="match status" value="1"/>
</dbReference>
<accession>A0A0B6YJJ7</accession>
<dbReference type="PANTHER" id="PTHR14202:SF0">
    <property type="entry name" value="RNA-BINDING PROTEIN RO60"/>
    <property type="match status" value="1"/>
</dbReference>
<organism evidence="2">
    <name type="scientific">Arion vulgaris</name>
    <dbReference type="NCBI Taxonomy" id="1028688"/>
    <lineage>
        <taxon>Eukaryota</taxon>
        <taxon>Metazoa</taxon>
        <taxon>Spiralia</taxon>
        <taxon>Lophotrochozoa</taxon>
        <taxon>Mollusca</taxon>
        <taxon>Gastropoda</taxon>
        <taxon>Heterobranchia</taxon>
        <taxon>Euthyneura</taxon>
        <taxon>Panpulmonata</taxon>
        <taxon>Eupulmonata</taxon>
        <taxon>Stylommatophora</taxon>
        <taxon>Helicina</taxon>
        <taxon>Arionoidea</taxon>
        <taxon>Arionidae</taxon>
        <taxon>Arion</taxon>
    </lineage>
</organism>
<name>A0A0B6YJJ7_9EUPU</name>
<reference evidence="2" key="1">
    <citation type="submission" date="2014-12" db="EMBL/GenBank/DDBJ databases">
        <title>Insight into the proteome of Arion vulgaris.</title>
        <authorList>
            <person name="Aradska J."/>
            <person name="Bulat T."/>
            <person name="Smidak R."/>
            <person name="Sarate P."/>
            <person name="Gangsoo J."/>
            <person name="Sialana F."/>
            <person name="Bilban M."/>
            <person name="Lubec G."/>
        </authorList>
    </citation>
    <scope>NUCLEOTIDE SEQUENCE</scope>
    <source>
        <tissue evidence="2">Skin</tissue>
    </source>
</reference>
<dbReference type="PANTHER" id="PTHR14202">
    <property type="entry name" value="60 KDA RIBONUCLEOPROTEIN SSA/RO"/>
    <property type="match status" value="1"/>
</dbReference>
<dbReference type="InterPro" id="IPR056800">
    <property type="entry name" value="vWA_Ro60"/>
</dbReference>
<dbReference type="AlphaFoldDB" id="A0A0B6YJJ7"/>
<dbReference type="Pfam" id="PF25045">
    <property type="entry name" value="vWA_Ro60"/>
    <property type="match status" value="1"/>
</dbReference>
<dbReference type="GO" id="GO:0003723">
    <property type="term" value="F:RNA binding"/>
    <property type="evidence" value="ECO:0007669"/>
    <property type="project" value="InterPro"/>
</dbReference>
<proteinExistence type="predicted"/>
<gene>
    <name evidence="2" type="primary">ORF25836</name>
</gene>
<dbReference type="GO" id="GO:1990904">
    <property type="term" value="C:ribonucleoprotein complex"/>
    <property type="evidence" value="ECO:0007669"/>
    <property type="project" value="TreeGrafter"/>
</dbReference>
<dbReference type="InterPro" id="IPR040322">
    <property type="entry name" value="TROVE2"/>
</dbReference>
<evidence type="ECO:0000259" key="1">
    <source>
        <dbReference type="Pfam" id="PF25045"/>
    </source>
</evidence>
<protein>
    <recommendedName>
        <fullName evidence="1">RNA-binding protein RO60 vWA domain-containing protein</fullName>
    </recommendedName>
</protein>